<protein>
    <recommendedName>
        <fullName evidence="3">N-acetylmuramoyl-L-alanine amidase</fullName>
        <ecNumber evidence="3">3.5.1.28</ecNumber>
    </recommendedName>
</protein>
<proteinExistence type="inferred from homology"/>
<gene>
    <name evidence="7" type="ORF">dnl_33340</name>
</gene>
<dbReference type="SMART" id="SM00644">
    <property type="entry name" value="Ami_2"/>
    <property type="match status" value="1"/>
</dbReference>
<dbReference type="KEGG" id="dli:dnl_33340"/>
<dbReference type="InterPro" id="IPR002502">
    <property type="entry name" value="Amidase_domain"/>
</dbReference>
<keyword evidence="8" id="KW-1185">Reference proteome</keyword>
<dbReference type="EC" id="3.5.1.28" evidence="3"/>
<evidence type="ECO:0000256" key="3">
    <source>
        <dbReference type="ARBA" id="ARBA00011901"/>
    </source>
</evidence>
<dbReference type="Pfam" id="PF01471">
    <property type="entry name" value="PG_binding_1"/>
    <property type="match status" value="1"/>
</dbReference>
<keyword evidence="5" id="KW-0961">Cell wall biogenesis/degradation</keyword>
<dbReference type="GO" id="GO:0008745">
    <property type="term" value="F:N-acetylmuramoyl-L-alanine amidase activity"/>
    <property type="evidence" value="ECO:0007669"/>
    <property type="project" value="UniProtKB-EC"/>
</dbReference>
<dbReference type="AlphaFoldDB" id="A0A975GHB7"/>
<dbReference type="Proteomes" id="UP000663720">
    <property type="component" value="Chromosome"/>
</dbReference>
<feature type="domain" description="N-acetylmuramoyl-L-alanine amidase" evidence="6">
    <location>
        <begin position="309"/>
        <end position="435"/>
    </location>
</feature>
<dbReference type="Gene3D" id="3.40.80.10">
    <property type="entry name" value="Peptidoglycan recognition protein-like"/>
    <property type="match status" value="1"/>
</dbReference>
<dbReference type="InterPro" id="IPR036505">
    <property type="entry name" value="Amidase/PGRP_sf"/>
</dbReference>
<evidence type="ECO:0000256" key="1">
    <source>
        <dbReference type="ARBA" id="ARBA00001561"/>
    </source>
</evidence>
<dbReference type="CDD" id="cd06583">
    <property type="entry name" value="PGRP"/>
    <property type="match status" value="1"/>
</dbReference>
<dbReference type="GO" id="GO:0009253">
    <property type="term" value="P:peptidoglycan catabolic process"/>
    <property type="evidence" value="ECO:0007669"/>
    <property type="project" value="InterPro"/>
</dbReference>
<dbReference type="RefSeq" id="WP_207687093.1">
    <property type="nucleotide sequence ID" value="NZ_CP061799.1"/>
</dbReference>
<dbReference type="Pfam" id="PF01510">
    <property type="entry name" value="Amidase_2"/>
    <property type="match status" value="1"/>
</dbReference>
<evidence type="ECO:0000259" key="6">
    <source>
        <dbReference type="SMART" id="SM00644"/>
    </source>
</evidence>
<dbReference type="SUPFAM" id="SSF55846">
    <property type="entry name" value="N-acetylmuramoyl-L-alanine amidase-like"/>
    <property type="match status" value="1"/>
</dbReference>
<dbReference type="InterPro" id="IPR002477">
    <property type="entry name" value="Peptidoglycan-bd-like"/>
</dbReference>
<dbReference type="InterPro" id="IPR036366">
    <property type="entry name" value="PGBDSf"/>
</dbReference>
<reference evidence="7" key="1">
    <citation type="journal article" date="2021" name="Microb. Physiol.">
        <title>Proteogenomic Insights into the Physiology of Marine, Sulfate-Reducing, Filamentous Desulfonema limicola and Desulfonema magnum.</title>
        <authorList>
            <person name="Schnaars V."/>
            <person name="Wohlbrand L."/>
            <person name="Scheve S."/>
            <person name="Hinrichs C."/>
            <person name="Reinhardt R."/>
            <person name="Rabus R."/>
        </authorList>
    </citation>
    <scope>NUCLEOTIDE SEQUENCE</scope>
    <source>
        <strain evidence="7">5ac10</strain>
    </source>
</reference>
<keyword evidence="4" id="KW-0378">Hydrolase</keyword>
<dbReference type="GO" id="GO:0071555">
    <property type="term" value="P:cell wall organization"/>
    <property type="evidence" value="ECO:0007669"/>
    <property type="project" value="UniProtKB-KW"/>
</dbReference>
<dbReference type="PANTHER" id="PTHR30417">
    <property type="entry name" value="N-ACETYLMURAMOYL-L-ALANINE AMIDASE AMID"/>
    <property type="match status" value="1"/>
</dbReference>
<evidence type="ECO:0000256" key="4">
    <source>
        <dbReference type="ARBA" id="ARBA00022801"/>
    </source>
</evidence>
<dbReference type="PANTHER" id="PTHR30417:SF1">
    <property type="entry name" value="N-ACETYLMURAMOYL-L-ALANINE AMIDASE AMID"/>
    <property type="match status" value="1"/>
</dbReference>
<evidence type="ECO:0000313" key="7">
    <source>
        <dbReference type="EMBL" id="QTA81013.1"/>
    </source>
</evidence>
<evidence type="ECO:0000256" key="2">
    <source>
        <dbReference type="ARBA" id="ARBA00007553"/>
    </source>
</evidence>
<name>A0A975GHB7_9BACT</name>
<accession>A0A975GHB7</accession>
<dbReference type="EMBL" id="CP061799">
    <property type="protein sequence ID" value="QTA81013.1"/>
    <property type="molecule type" value="Genomic_DNA"/>
</dbReference>
<dbReference type="GO" id="GO:0009254">
    <property type="term" value="P:peptidoglycan turnover"/>
    <property type="evidence" value="ECO:0007669"/>
    <property type="project" value="TreeGrafter"/>
</dbReference>
<dbReference type="InterPro" id="IPR036365">
    <property type="entry name" value="PGBD-like_sf"/>
</dbReference>
<organism evidence="7 8">
    <name type="scientific">Desulfonema limicola</name>
    <dbReference type="NCBI Taxonomy" id="45656"/>
    <lineage>
        <taxon>Bacteria</taxon>
        <taxon>Pseudomonadati</taxon>
        <taxon>Thermodesulfobacteriota</taxon>
        <taxon>Desulfobacteria</taxon>
        <taxon>Desulfobacterales</taxon>
        <taxon>Desulfococcaceae</taxon>
        <taxon>Desulfonema</taxon>
    </lineage>
</organism>
<comment type="catalytic activity">
    <reaction evidence="1">
        <text>Hydrolyzes the link between N-acetylmuramoyl residues and L-amino acid residues in certain cell-wall glycopeptides.</text>
        <dbReference type="EC" id="3.5.1.28"/>
    </reaction>
</comment>
<dbReference type="SUPFAM" id="SSF47090">
    <property type="entry name" value="PGBD-like"/>
    <property type="match status" value="1"/>
</dbReference>
<dbReference type="Gene3D" id="1.10.101.10">
    <property type="entry name" value="PGBD-like superfamily/PGBD"/>
    <property type="match status" value="1"/>
</dbReference>
<dbReference type="InterPro" id="IPR051206">
    <property type="entry name" value="NAMLAA_amidase_2"/>
</dbReference>
<evidence type="ECO:0000256" key="5">
    <source>
        <dbReference type="ARBA" id="ARBA00023316"/>
    </source>
</evidence>
<sequence>MKYTDIVEEIARTLGLIFSEKEKLQFLFNDAEEISHEYAYRPGEKKGKALILKLAGGKALYVCADMDTDADGSPRVRKIDPDGGQSGTSLEIDGYPINSEAVPFFVMPMNFKEKFGISPTLGDTGICIYRNRSSGAIFADQGPNYLIGEGSIKLVENLGGNPWNSDKTRIIRGINPGVHYLIFVNSKKDGIPADENGIQLKARKDFRNLTGFEPEPQPVQEYPGRAFRKGDVGEYVRIIQHRLNELGYDLVEDGIFGPKTKNAVVAFQTSKEIDIDGIVGPQTWKTLFGEGTVIEETSVKKPDMIWKPSPNYTDTPARPLKRIILHYTTSKNFNGGVSWLCDPNAGVSSHFVISREGQIAQLVRVTDKAWHCYLNNHDSIGIEICAAPGDEMTSIQGKKLAELVAYLIDEYKMSPQGVTGHRFTPGNETRTDCPGSLFQSYEEIQNWVNDNVLPIIKKSEIPVEHEGYKLLVHTRDVKDDLRLSEADSKKLWEALVAQASNKNDFNYAVREGEMPRWGNAQCAVTTSSVLEHAGMKAGIHHFAAAFNRERREVNDTHLSLTHGVEIQLRRFGWHYFLKKDFAALKGSIGLMAGRYSFAGSSDHSGHIYTILEDRGIGRYDIIADNGGYKHEYIYKTDGFWLPPGILPEKR</sequence>
<comment type="similarity">
    <text evidence="2">Belongs to the N-acetylmuramoyl-L-alanine amidase 2 family.</text>
</comment>
<evidence type="ECO:0000313" key="8">
    <source>
        <dbReference type="Proteomes" id="UP000663720"/>
    </source>
</evidence>